<gene>
    <name evidence="3" type="ORF">GCM10009765_15430</name>
</gene>
<evidence type="ECO:0000313" key="3">
    <source>
        <dbReference type="EMBL" id="GAA1666847.1"/>
    </source>
</evidence>
<evidence type="ECO:0008006" key="5">
    <source>
        <dbReference type="Google" id="ProtNLM"/>
    </source>
</evidence>
<evidence type="ECO:0000256" key="2">
    <source>
        <dbReference type="SAM" id="SignalP"/>
    </source>
</evidence>
<feature type="chain" id="PRO_5046806049" description="GerMN domain-containing protein" evidence="2">
    <location>
        <begin position="24"/>
        <end position="162"/>
    </location>
</feature>
<name>A0ABN2G7U6_9ACTN</name>
<feature type="signal peptide" evidence="2">
    <location>
        <begin position="1"/>
        <end position="23"/>
    </location>
</feature>
<dbReference type="PROSITE" id="PS51257">
    <property type="entry name" value="PROKAR_LIPOPROTEIN"/>
    <property type="match status" value="1"/>
</dbReference>
<evidence type="ECO:0000256" key="1">
    <source>
        <dbReference type="SAM" id="MobiDB-lite"/>
    </source>
</evidence>
<accession>A0ABN2G7U6</accession>
<proteinExistence type="predicted"/>
<comment type="caution">
    <text evidence="3">The sequence shown here is derived from an EMBL/GenBank/DDBJ whole genome shotgun (WGS) entry which is preliminary data.</text>
</comment>
<dbReference type="EMBL" id="BAAANY010000005">
    <property type="protein sequence ID" value="GAA1666847.1"/>
    <property type="molecule type" value="Genomic_DNA"/>
</dbReference>
<evidence type="ECO:0000313" key="4">
    <source>
        <dbReference type="Proteomes" id="UP001500618"/>
    </source>
</evidence>
<organism evidence="3 4">
    <name type="scientific">Fodinicola feengrottensis</name>
    <dbReference type="NCBI Taxonomy" id="435914"/>
    <lineage>
        <taxon>Bacteria</taxon>
        <taxon>Bacillati</taxon>
        <taxon>Actinomycetota</taxon>
        <taxon>Actinomycetes</taxon>
        <taxon>Mycobacteriales</taxon>
        <taxon>Fodinicola</taxon>
    </lineage>
</organism>
<reference evidence="3 4" key="1">
    <citation type="journal article" date="2019" name="Int. J. Syst. Evol. Microbiol.">
        <title>The Global Catalogue of Microorganisms (GCM) 10K type strain sequencing project: providing services to taxonomists for standard genome sequencing and annotation.</title>
        <authorList>
            <consortium name="The Broad Institute Genomics Platform"/>
            <consortium name="The Broad Institute Genome Sequencing Center for Infectious Disease"/>
            <person name="Wu L."/>
            <person name="Ma J."/>
        </authorList>
    </citation>
    <scope>NUCLEOTIDE SEQUENCE [LARGE SCALE GENOMIC DNA]</scope>
    <source>
        <strain evidence="3 4">JCM 14718</strain>
    </source>
</reference>
<keyword evidence="4" id="KW-1185">Reference proteome</keyword>
<dbReference type="Proteomes" id="UP001500618">
    <property type="component" value="Unassembled WGS sequence"/>
</dbReference>
<keyword evidence="2" id="KW-0732">Signal</keyword>
<protein>
    <recommendedName>
        <fullName evidence="5">GerMN domain-containing protein</fullName>
    </recommendedName>
</protein>
<feature type="region of interest" description="Disordered" evidence="1">
    <location>
        <begin position="143"/>
        <end position="162"/>
    </location>
</feature>
<sequence>MVRTLRFLAVVALAMAVAGCGVRSSGVITGNAAPSGPAEGVTLYLVLDGKLSQVLRATSEQLTPEQTLNLLAAGPDPSERTRGFSSAVPGNIAPVTLSYGQTGQATLTLAADVNSLSTMAADQLVCTARDTLSTQAAAPGPVGITLTGHGQNRGPQSCPLPS</sequence>